<organism evidence="10 11">
    <name type="scientific">Brassica napus</name>
    <name type="common">Rape</name>
    <dbReference type="NCBI Taxonomy" id="3708"/>
    <lineage>
        <taxon>Eukaryota</taxon>
        <taxon>Viridiplantae</taxon>
        <taxon>Streptophyta</taxon>
        <taxon>Embryophyta</taxon>
        <taxon>Tracheophyta</taxon>
        <taxon>Spermatophyta</taxon>
        <taxon>Magnoliopsida</taxon>
        <taxon>eudicotyledons</taxon>
        <taxon>Gunneridae</taxon>
        <taxon>Pentapetalae</taxon>
        <taxon>rosids</taxon>
        <taxon>malvids</taxon>
        <taxon>Brassicales</taxon>
        <taxon>Brassicaceae</taxon>
        <taxon>Brassiceae</taxon>
        <taxon>Brassica</taxon>
    </lineage>
</organism>
<evidence type="ECO:0000313" key="11">
    <source>
        <dbReference type="Proteomes" id="UP000824890"/>
    </source>
</evidence>
<dbReference type="InterPro" id="IPR044603">
    <property type="entry name" value="SAG101-like"/>
</dbReference>
<feature type="compositionally biased region" description="Pro residues" evidence="7">
    <location>
        <begin position="63"/>
        <end position="95"/>
    </location>
</feature>
<keyword evidence="6" id="KW-0539">Nucleus</keyword>
<evidence type="ECO:0000259" key="8">
    <source>
        <dbReference type="Pfam" id="PF01764"/>
    </source>
</evidence>
<evidence type="ECO:0000256" key="4">
    <source>
        <dbReference type="ARBA" id="ARBA00022801"/>
    </source>
</evidence>
<feature type="domain" description="Fungal lipase-type" evidence="8">
    <location>
        <begin position="351"/>
        <end position="438"/>
    </location>
</feature>
<dbReference type="Pfam" id="PF01764">
    <property type="entry name" value="Lipase_3"/>
    <property type="match status" value="2"/>
</dbReference>
<dbReference type="SUPFAM" id="SSF53474">
    <property type="entry name" value="alpha/beta-Hydrolases"/>
    <property type="match status" value="2"/>
</dbReference>
<gene>
    <name evidence="10" type="ORF">HID58_039164</name>
</gene>
<feature type="domain" description="EDS1 EP" evidence="9">
    <location>
        <begin position="1110"/>
        <end position="1308"/>
    </location>
</feature>
<protein>
    <recommendedName>
        <fullName evidence="12">Senescence-associated carboxylesterase 101</fullName>
    </recommendedName>
</protein>
<dbReference type="Pfam" id="PF18117">
    <property type="entry name" value="EDS1_EP"/>
    <property type="match status" value="2"/>
</dbReference>
<evidence type="ECO:0000256" key="5">
    <source>
        <dbReference type="ARBA" id="ARBA00022821"/>
    </source>
</evidence>
<feature type="compositionally biased region" description="Pro residues" evidence="7">
    <location>
        <begin position="103"/>
        <end position="215"/>
    </location>
</feature>
<evidence type="ECO:0000256" key="6">
    <source>
        <dbReference type="ARBA" id="ARBA00023242"/>
    </source>
</evidence>
<dbReference type="InterPro" id="IPR041266">
    <property type="entry name" value="EDS1_EP"/>
</dbReference>
<dbReference type="PANTHER" id="PTHR46898">
    <property type="entry name" value="SENESCENCE-ASSOCIATED CARBOXYLESTERASE 101"/>
    <property type="match status" value="1"/>
</dbReference>
<feature type="domain" description="Fungal lipase-type" evidence="8">
    <location>
        <begin position="908"/>
        <end position="1001"/>
    </location>
</feature>
<keyword evidence="5" id="KW-0611">Plant defense</keyword>
<feature type="domain" description="EDS1 EP" evidence="9">
    <location>
        <begin position="547"/>
        <end position="755"/>
    </location>
</feature>
<name>A0ABQ8BR96_BRANA</name>
<feature type="non-terminal residue" evidence="10">
    <location>
        <position position="1329"/>
    </location>
</feature>
<comment type="subcellular location">
    <subcellularLocation>
        <location evidence="2">Cytoplasm</location>
    </subcellularLocation>
    <subcellularLocation>
        <location evidence="1">Nucleus</location>
    </subcellularLocation>
</comment>
<dbReference type="Gene3D" id="3.40.50.1820">
    <property type="entry name" value="alpha/beta hydrolase"/>
    <property type="match status" value="2"/>
</dbReference>
<sequence length="1329" mass="150803">MNKELIIILIKELLFIAQKAIGLLRVTSPLPHLPENGSLTSFCLLFTNIVFAASNEESKISVPPSPSYKPSPPLVKPPTLPTTPIKPPTTTPPVKSPATPVSPTKPPVKSYPPQVKPPTSPLVKPPTYKPPTPTVKPPTKPPVQPPTYKPPTPLVKPPTIPPVKPPTAPVKPTPTTPVTTPPPVKPPVNPIPSPPVNAPPVKPPTPPAKPPTPPPVRTRLRAFMWDTMWPTLKAERMYEGVRHVLLPLQVRTPWHVRKGFELGKLVLSSGLLHSSWNKISELRASRAHQVQTPGLGIKIFQETKYTVVVFVAPPINITCPLNSASTLLSGTKDQNPFHFLCSEKISSFSLHTPAFQLFVSAYNNNLLHLKSKLLRLLESKEHVIITGAALGGSVASLFTLWLLETVEPTLKRPLCITFGSPLIGDAKLQQILENSLRNSCFLHVAYASQTPINTDFKPFGTFLICFDSECISIDDPEAVMELLGGANAVDQIDYGQVLARLDQTVMEDSRLMIDDVITRMEERAEKKKLRYDQLKKLNDIKISMIYIEWYKKKSKMEKTGYYDRFKTHLASSVSPFDIDIEKRKKEVNDYWRSLVEEVEKKPQSEKSLLKTRSLFSGNNYRRMVEPLDIAEYYHNGGREYITSGRSRHYVMLEKWFKEEKIEPVRCVKRDLSDLLTFDSCFWSEVEEALMVIKSLKRQDGEREVLLRKLVRFEEYVWEMIRKREVSPEIFLEKSSFMKWWKEYKEIIKGFDSSDFTKFMNTRMYESYADIISKVIIVAVLAFWVKYSNKGSYCWSISSFSLCTLTNSLVVGVSLAKAINCTETGKLVLSSGLLNTSWSKISEMHESSHQPKDSALEFNVYRETTFVFVVFSAPPVCGDASLNSGSTLVSDVTSQDANLFSFLCSEKTPSFSLHTHALQLFASAVTENNRLTDLKTKLLESTKPVIITGTALGGSLASLFTLWLLESIKPNLKRPLCITFGSPFIGDANLQQILENSLRNSCFLHVADATQTPIITKGFEPFGTYLICNESACVCIDDPKAVTELLLGGNTDPAGGRDYGEVLKSLDRSSTADARLMIGDVIINGMKKRAEEKKQRFDQLKKLDNIKISMAHIEWYKKLSKKGHKTVYYDHFKTQIVFPYETLRTEMNDYWESMVQEVEKMPQSEKSNLKTRCLYSGNNYRRLMEPLYIAKYYLEGKKEYRTRGRPHHYVMLEKWFKQAQLKEPLRGNGTDLSELLTFDSCFWSEVEEALIAINELKTQPAEGLVGKLMKFEEYVWETIRKREVSPEIFLERSSFMTWWKEYKEIKGTRDGFSSSPEFTEFMNSGKYKSY</sequence>
<reference evidence="10 11" key="1">
    <citation type="submission" date="2021-05" db="EMBL/GenBank/DDBJ databases">
        <title>Genome Assembly of Synthetic Allotetraploid Brassica napus Reveals Homoeologous Exchanges between Subgenomes.</title>
        <authorList>
            <person name="Davis J.T."/>
        </authorList>
    </citation>
    <scope>NUCLEOTIDE SEQUENCE [LARGE SCALE GENOMIC DNA]</scope>
    <source>
        <strain evidence="11">cv. Da-Ae</strain>
        <tissue evidence="10">Seedling</tissue>
    </source>
</reference>
<proteinExistence type="predicted"/>
<keyword evidence="4" id="KW-0378">Hydrolase</keyword>
<keyword evidence="11" id="KW-1185">Reference proteome</keyword>
<evidence type="ECO:0000256" key="3">
    <source>
        <dbReference type="ARBA" id="ARBA00022490"/>
    </source>
</evidence>
<feature type="region of interest" description="Disordered" evidence="7">
    <location>
        <begin position="59"/>
        <end position="215"/>
    </location>
</feature>
<comment type="caution">
    <text evidence="10">The sequence shown here is derived from an EMBL/GenBank/DDBJ whole genome shotgun (WGS) entry which is preliminary data.</text>
</comment>
<evidence type="ECO:0000256" key="1">
    <source>
        <dbReference type="ARBA" id="ARBA00004123"/>
    </source>
</evidence>
<evidence type="ECO:0000256" key="7">
    <source>
        <dbReference type="SAM" id="MobiDB-lite"/>
    </source>
</evidence>
<dbReference type="InterPro" id="IPR002921">
    <property type="entry name" value="Fungal_lipase-type"/>
</dbReference>
<evidence type="ECO:0000256" key="2">
    <source>
        <dbReference type="ARBA" id="ARBA00004496"/>
    </source>
</evidence>
<dbReference type="PANTHER" id="PTHR46898:SF3">
    <property type="entry name" value="FUNGAL LIPASE-LIKE DOMAIN-CONTAINING PROTEIN"/>
    <property type="match status" value="1"/>
</dbReference>
<accession>A0ABQ8BR96</accession>
<evidence type="ECO:0000313" key="10">
    <source>
        <dbReference type="EMBL" id="KAH0907337.1"/>
    </source>
</evidence>
<dbReference type="Proteomes" id="UP000824890">
    <property type="component" value="Unassembled WGS sequence"/>
</dbReference>
<dbReference type="InterPro" id="IPR029058">
    <property type="entry name" value="AB_hydrolase_fold"/>
</dbReference>
<keyword evidence="3" id="KW-0963">Cytoplasm</keyword>
<dbReference type="EMBL" id="JAGKQM010000010">
    <property type="protein sequence ID" value="KAH0907337.1"/>
    <property type="molecule type" value="Genomic_DNA"/>
</dbReference>
<evidence type="ECO:0000259" key="9">
    <source>
        <dbReference type="Pfam" id="PF18117"/>
    </source>
</evidence>
<dbReference type="PRINTS" id="PR01217">
    <property type="entry name" value="PRICHEXTENSN"/>
</dbReference>
<evidence type="ECO:0008006" key="12">
    <source>
        <dbReference type="Google" id="ProtNLM"/>
    </source>
</evidence>